<comment type="cofactor">
    <cofactor evidence="2 7 8">
        <name>pyridoxal 5'-phosphate</name>
        <dbReference type="ChEBI" id="CHEBI:597326"/>
    </cofactor>
</comment>
<dbReference type="EC" id="5.1.1.1" evidence="4 7"/>
<evidence type="ECO:0000256" key="9">
    <source>
        <dbReference type="PIRSR" id="PIRSR600821-52"/>
    </source>
</evidence>
<comment type="function">
    <text evidence="7">Catalyzes the interconversion of L-alanine and D-alanine. May also act on other amino acids.</text>
</comment>
<feature type="binding site" evidence="7 9">
    <location>
        <position position="333"/>
    </location>
    <ligand>
        <name>substrate</name>
    </ligand>
</feature>
<keyword evidence="5 7" id="KW-0663">Pyridoxal phosphate</keyword>
<dbReference type="PANTHER" id="PTHR30511:SF0">
    <property type="entry name" value="ALANINE RACEMASE, CATABOLIC-RELATED"/>
    <property type="match status" value="1"/>
</dbReference>
<dbReference type="InterPro" id="IPR000821">
    <property type="entry name" value="Ala_racemase"/>
</dbReference>
<evidence type="ECO:0000313" key="11">
    <source>
        <dbReference type="EMBL" id="TYR32803.1"/>
    </source>
</evidence>
<organism evidence="11 12">
    <name type="scientific">Neoaquamicrobium microcysteis</name>
    <dbReference type="NCBI Taxonomy" id="2682781"/>
    <lineage>
        <taxon>Bacteria</taxon>
        <taxon>Pseudomonadati</taxon>
        <taxon>Pseudomonadota</taxon>
        <taxon>Alphaproteobacteria</taxon>
        <taxon>Hyphomicrobiales</taxon>
        <taxon>Phyllobacteriaceae</taxon>
        <taxon>Neoaquamicrobium</taxon>
    </lineage>
</organism>
<reference evidence="11 12" key="2">
    <citation type="submission" date="2019-09" db="EMBL/GenBank/DDBJ databases">
        <title>Mesorhizobium sp. MaA-C15 isolated from Microcystis aeruginosa.</title>
        <authorList>
            <person name="Jeong S.E."/>
            <person name="Jin H.M."/>
            <person name="Jeon C.O."/>
        </authorList>
    </citation>
    <scope>NUCLEOTIDE SEQUENCE [LARGE SCALE GENOMIC DNA]</scope>
    <source>
        <strain evidence="11 12">MaA-C15</strain>
    </source>
</reference>
<reference evidence="11 12" key="1">
    <citation type="submission" date="2019-08" db="EMBL/GenBank/DDBJ databases">
        <authorList>
            <person name="Seo Y.L."/>
        </authorList>
    </citation>
    <scope>NUCLEOTIDE SEQUENCE [LARGE SCALE GENOMIC DNA]</scope>
    <source>
        <strain evidence="11 12">MaA-C15</strain>
    </source>
</reference>
<name>A0A5D4GXV1_9HYPH</name>
<dbReference type="NCBIfam" id="TIGR00492">
    <property type="entry name" value="alr"/>
    <property type="match status" value="1"/>
</dbReference>
<dbReference type="GO" id="GO:0030170">
    <property type="term" value="F:pyridoxal phosphate binding"/>
    <property type="evidence" value="ECO:0007669"/>
    <property type="project" value="UniProtKB-UniRule"/>
</dbReference>
<evidence type="ECO:0000256" key="6">
    <source>
        <dbReference type="ARBA" id="ARBA00023235"/>
    </source>
</evidence>
<dbReference type="AlphaFoldDB" id="A0A5D4GXV1"/>
<dbReference type="InterPro" id="IPR020622">
    <property type="entry name" value="Ala_racemase_pyridoxalP-BS"/>
</dbReference>
<dbReference type="InterPro" id="IPR009006">
    <property type="entry name" value="Ala_racemase/Decarboxylase_C"/>
</dbReference>
<comment type="similarity">
    <text evidence="3 7">Belongs to the alanine racemase family.</text>
</comment>
<dbReference type="UniPathway" id="UPA00042">
    <property type="reaction ID" value="UER00497"/>
</dbReference>
<feature type="active site" description="Proton acceptor; specific for L-alanine" evidence="7">
    <location>
        <position position="274"/>
    </location>
</feature>
<comment type="pathway">
    <text evidence="7">Amino-acid biosynthesis; D-alanine biosynthesis; D-alanine from L-alanine: step 1/1.</text>
</comment>
<evidence type="ECO:0000256" key="5">
    <source>
        <dbReference type="ARBA" id="ARBA00022898"/>
    </source>
</evidence>
<dbReference type="HAMAP" id="MF_01201">
    <property type="entry name" value="Ala_racemase"/>
    <property type="match status" value="1"/>
</dbReference>
<keyword evidence="12" id="KW-1185">Reference proteome</keyword>
<dbReference type="Proteomes" id="UP000323258">
    <property type="component" value="Unassembled WGS sequence"/>
</dbReference>
<evidence type="ECO:0000256" key="4">
    <source>
        <dbReference type="ARBA" id="ARBA00013089"/>
    </source>
</evidence>
<comment type="catalytic activity">
    <reaction evidence="1 7">
        <text>L-alanine = D-alanine</text>
        <dbReference type="Rhea" id="RHEA:20249"/>
        <dbReference type="ChEBI" id="CHEBI:57416"/>
        <dbReference type="ChEBI" id="CHEBI:57972"/>
        <dbReference type="EC" id="5.1.1.1"/>
    </reaction>
</comment>
<proteinExistence type="inferred from homology"/>
<comment type="caution">
    <text evidence="11">The sequence shown here is derived from an EMBL/GenBank/DDBJ whole genome shotgun (WGS) entry which is preliminary data.</text>
</comment>
<dbReference type="GO" id="GO:0008784">
    <property type="term" value="F:alanine racemase activity"/>
    <property type="evidence" value="ECO:0007669"/>
    <property type="project" value="UniProtKB-UniRule"/>
</dbReference>
<dbReference type="InterPro" id="IPR029066">
    <property type="entry name" value="PLP-binding_barrel"/>
</dbReference>
<dbReference type="GO" id="GO:0005829">
    <property type="term" value="C:cytosol"/>
    <property type="evidence" value="ECO:0007669"/>
    <property type="project" value="TreeGrafter"/>
</dbReference>
<dbReference type="InterPro" id="IPR011079">
    <property type="entry name" value="Ala_racemase_C"/>
</dbReference>
<keyword evidence="6 7" id="KW-0413">Isomerase</keyword>
<evidence type="ECO:0000256" key="3">
    <source>
        <dbReference type="ARBA" id="ARBA00007880"/>
    </source>
</evidence>
<dbReference type="Gene3D" id="3.20.20.10">
    <property type="entry name" value="Alanine racemase"/>
    <property type="match status" value="1"/>
</dbReference>
<feature type="active site" description="Proton acceptor; specific for D-alanine" evidence="7">
    <location>
        <position position="53"/>
    </location>
</feature>
<dbReference type="PRINTS" id="PR00992">
    <property type="entry name" value="ALARACEMASE"/>
</dbReference>
<gene>
    <name evidence="11" type="primary">alr</name>
    <name evidence="11" type="ORF">FY036_09890</name>
</gene>
<dbReference type="GO" id="GO:0030632">
    <property type="term" value="P:D-alanine biosynthetic process"/>
    <property type="evidence" value="ECO:0007669"/>
    <property type="project" value="UniProtKB-UniRule"/>
</dbReference>
<dbReference type="PROSITE" id="PS00395">
    <property type="entry name" value="ALANINE_RACEMASE"/>
    <property type="match status" value="1"/>
</dbReference>
<dbReference type="Gene3D" id="2.40.37.10">
    <property type="entry name" value="Lyase, Ornithine Decarboxylase, Chain A, domain 1"/>
    <property type="match status" value="1"/>
</dbReference>
<feature type="modified residue" description="N6-(pyridoxal phosphate)lysine" evidence="7 8">
    <location>
        <position position="53"/>
    </location>
</feature>
<feature type="domain" description="Alanine racemase C-terminal" evidence="10">
    <location>
        <begin position="253"/>
        <end position="389"/>
    </location>
</feature>
<dbReference type="SUPFAM" id="SSF51419">
    <property type="entry name" value="PLP-binding barrel"/>
    <property type="match status" value="1"/>
</dbReference>
<dbReference type="PANTHER" id="PTHR30511">
    <property type="entry name" value="ALANINE RACEMASE"/>
    <property type="match status" value="1"/>
</dbReference>
<dbReference type="EMBL" id="VSZS01000061">
    <property type="protein sequence ID" value="TYR32803.1"/>
    <property type="molecule type" value="Genomic_DNA"/>
</dbReference>
<evidence type="ECO:0000256" key="7">
    <source>
        <dbReference type="HAMAP-Rule" id="MF_01201"/>
    </source>
</evidence>
<dbReference type="InterPro" id="IPR001608">
    <property type="entry name" value="Ala_racemase_N"/>
</dbReference>
<dbReference type="OrthoDB" id="9813814at2"/>
<accession>A0A5D4GXV1</accession>
<dbReference type="SUPFAM" id="SSF50621">
    <property type="entry name" value="Alanine racemase C-terminal domain-like"/>
    <property type="match status" value="1"/>
</dbReference>
<evidence type="ECO:0000256" key="2">
    <source>
        <dbReference type="ARBA" id="ARBA00001933"/>
    </source>
</evidence>
<sequence length="392" mass="41604">MSGWLPFAPDASHAGADPRLAGARLTIDLSALAENYRLLVRQAAPAKVAGVVKADAYGLGIEPVARALWRAGCRTFFVALPEEGIALRAVLRDAEIFVLNGLFGPEAAPAYAAHRLMPVLGSQSDLSCWEAFGWDGDRPRPCAIHVDTGMNRLGLTADEAFAFAEENALTGALSPRLLMSHMACADDPRHPLNRQQLESFQAVKRAFGQTDSSLSNSAATFLGPAFAFDMVRPGIALYGGAPVNGRENPMLPVVTAEARIVQVRHARPGETVSYGAHAKLDRDTVIAIASAGYADGYHRAGSQAGVPLRGVVKQSACGVTHGRRVPVLGRITMDLTMFDVTDLGTAVAPGDWIELFGTNIAIDDAAAAAGTISYELLTSLGRRYHRTYVGGE</sequence>
<feature type="binding site" evidence="7 9">
    <location>
        <position position="152"/>
    </location>
    <ligand>
        <name>substrate</name>
    </ligand>
</feature>
<evidence type="ECO:0000256" key="8">
    <source>
        <dbReference type="PIRSR" id="PIRSR600821-50"/>
    </source>
</evidence>
<evidence type="ECO:0000256" key="1">
    <source>
        <dbReference type="ARBA" id="ARBA00000316"/>
    </source>
</evidence>
<dbReference type="RefSeq" id="WP_148914566.1">
    <property type="nucleotide sequence ID" value="NZ_VSZS01000061.1"/>
</dbReference>
<evidence type="ECO:0000313" key="12">
    <source>
        <dbReference type="Proteomes" id="UP000323258"/>
    </source>
</evidence>
<dbReference type="Pfam" id="PF01168">
    <property type="entry name" value="Ala_racemase_N"/>
    <property type="match status" value="1"/>
</dbReference>
<dbReference type="Pfam" id="PF00842">
    <property type="entry name" value="Ala_racemase_C"/>
    <property type="match status" value="1"/>
</dbReference>
<dbReference type="SMART" id="SM01005">
    <property type="entry name" value="Ala_racemase_C"/>
    <property type="match status" value="1"/>
</dbReference>
<evidence type="ECO:0000259" key="10">
    <source>
        <dbReference type="SMART" id="SM01005"/>
    </source>
</evidence>
<protein>
    <recommendedName>
        <fullName evidence="4 7">Alanine racemase</fullName>
        <ecNumber evidence="4 7">5.1.1.1</ecNumber>
    </recommendedName>
</protein>
<dbReference type="CDD" id="cd00430">
    <property type="entry name" value="PLPDE_III_AR"/>
    <property type="match status" value="1"/>
</dbReference>